<dbReference type="HOGENOM" id="CLU_2997648_0_0_1"/>
<gene>
    <name evidence="1" type="ORF">GLOINDRAFT_10414</name>
</gene>
<dbReference type="EMBL" id="KI298664">
    <property type="protein sequence ID" value="ERZ98556.1"/>
    <property type="molecule type" value="Genomic_DNA"/>
</dbReference>
<dbReference type="AlphaFoldDB" id="U9STZ6"/>
<organism evidence="1">
    <name type="scientific">Rhizophagus irregularis (strain DAOM 181602 / DAOM 197198 / MUCL 43194)</name>
    <name type="common">Arbuscular mycorrhizal fungus</name>
    <name type="synonym">Glomus intraradices</name>
    <dbReference type="NCBI Taxonomy" id="747089"/>
    <lineage>
        <taxon>Eukaryota</taxon>
        <taxon>Fungi</taxon>
        <taxon>Fungi incertae sedis</taxon>
        <taxon>Mucoromycota</taxon>
        <taxon>Glomeromycotina</taxon>
        <taxon>Glomeromycetes</taxon>
        <taxon>Glomerales</taxon>
        <taxon>Glomeraceae</taxon>
        <taxon>Rhizophagus</taxon>
    </lineage>
</organism>
<proteinExistence type="predicted"/>
<accession>U9STZ6</accession>
<reference evidence="1" key="1">
    <citation type="submission" date="2013-07" db="EMBL/GenBank/DDBJ databases">
        <title>The genome of an arbuscular mycorrhizal fungus provides insights into the evolution of the oldest plant symbiosis.</title>
        <authorList>
            <consortium name="DOE Joint Genome Institute"/>
            <person name="Tisserant E."/>
            <person name="Malbreil M."/>
            <person name="Kuo A."/>
            <person name="Kohler A."/>
            <person name="Symeonidi A."/>
            <person name="Balestrini R."/>
            <person name="Charron P."/>
            <person name="Duensing N."/>
            <person name="Frei-dit-Frey N."/>
            <person name="Gianinazzi-Pearson V."/>
            <person name="Gilbert B."/>
            <person name="Handa Y."/>
            <person name="Hijri M."/>
            <person name="Kaul R."/>
            <person name="Kawaguchi M."/>
            <person name="Krajinski F."/>
            <person name="Lammers P."/>
            <person name="Lapierre D."/>
            <person name="Masclaux F.G."/>
            <person name="Murat C."/>
            <person name="Morin E."/>
            <person name="Ndikumana S."/>
            <person name="Pagni M."/>
            <person name="Petitpierre D."/>
            <person name="Requena N."/>
            <person name="Rosikiewicz P."/>
            <person name="Riley R."/>
            <person name="Saito K."/>
            <person name="San Clemente H."/>
            <person name="Shapiro H."/>
            <person name="van Tuinen D."/>
            <person name="Becard G."/>
            <person name="Bonfante P."/>
            <person name="Paszkowski U."/>
            <person name="Shachar-Hill Y."/>
            <person name="Young J.P."/>
            <person name="Sanders I.R."/>
            <person name="Henrissat B."/>
            <person name="Rensing S.A."/>
            <person name="Grigoriev I.V."/>
            <person name="Corradi N."/>
            <person name="Roux C."/>
            <person name="Martin F."/>
        </authorList>
    </citation>
    <scope>NUCLEOTIDE SEQUENCE</scope>
    <source>
        <strain evidence="1">DAOM 197198</strain>
    </source>
</reference>
<evidence type="ECO:0000313" key="1">
    <source>
        <dbReference type="EMBL" id="ERZ98556.1"/>
    </source>
</evidence>
<sequence length="57" mass="6528">MSSKKENTKLLERFIKIHKDKNEVPTSNALTLPAIEKSIIEDCLETETAQQQGWQLT</sequence>
<protein>
    <submittedName>
        <fullName evidence="1">Uncharacterized protein</fullName>
    </submittedName>
</protein>
<name>U9STZ6_RHIID</name>